<dbReference type="Pfam" id="PF24680">
    <property type="entry name" value="SH3_Hsr9"/>
    <property type="match status" value="2"/>
</dbReference>
<keyword evidence="3" id="KW-1185">Reference proteome</keyword>
<protein>
    <submittedName>
        <fullName evidence="4">PH domain-containing protein</fullName>
    </submittedName>
</protein>
<reference evidence="4" key="1">
    <citation type="submission" date="2016-06" db="UniProtKB">
        <authorList>
            <consortium name="WormBaseParasite"/>
        </authorList>
    </citation>
    <scope>IDENTIFICATION</scope>
</reference>
<dbReference type="OrthoDB" id="129353at2759"/>
<dbReference type="Proteomes" id="UP000271098">
    <property type="component" value="Unassembled WGS sequence"/>
</dbReference>
<proteinExistence type="predicted"/>
<reference evidence="2 3" key="2">
    <citation type="submission" date="2018-11" db="EMBL/GenBank/DDBJ databases">
        <authorList>
            <consortium name="Pathogen Informatics"/>
        </authorList>
    </citation>
    <scope>NUCLEOTIDE SEQUENCE [LARGE SCALE GENOMIC DNA]</scope>
</reference>
<feature type="domain" description="Hsr-9 Tudor" evidence="1">
    <location>
        <begin position="233"/>
        <end position="290"/>
    </location>
</feature>
<accession>A0A183CZV2</accession>
<dbReference type="WBParaSite" id="GPUH_0000199801-mRNA-1">
    <property type="protein sequence ID" value="GPUH_0000199801-mRNA-1"/>
    <property type="gene ID" value="GPUH_0000199801"/>
</dbReference>
<gene>
    <name evidence="2" type="ORF">GPUH_LOCUS1993</name>
</gene>
<feature type="domain" description="Hsr-9 Tudor" evidence="1">
    <location>
        <begin position="97"/>
        <end position="166"/>
    </location>
</feature>
<dbReference type="InterPro" id="IPR056492">
    <property type="entry name" value="SH3_Hsr9"/>
</dbReference>
<sequence length="375" mass="41990">MNQHLCSTNGVNGLGCDEGTSDLAGRMQKIAMKKEAQTDYDFQTPVKPRKRKMFMTETTPSPAKKAAEAVLPELSAIEQQKADRLPLEHGRYIVGSRIYALWDRFYYAARHVRNPHSTSYPADFSEQDASGRYEVIFVEDGAVRKLVATGIIPLCNLIDGVEVIIFTASALLRLLCNAPVAYCLSENALLQQLFFASNTSDFVSHCDFCFSSEDSRYGCISRCRCGFVSPFSLRNDDEALEEVEVLKAPSLDDAEQWLKAMFNVKSTECENFRDLSWTKLVLNGNQAKQIQLATINTIRDVNAGCLEVEKDYCVKLESGFRHLPVLSYSENIASMEGRRSRASRHSTVHENTTYFVTPRRRAVTGKAVATSKKSV</sequence>
<dbReference type="EMBL" id="UYRT01002746">
    <property type="protein sequence ID" value="VDK31422.1"/>
    <property type="molecule type" value="Genomic_DNA"/>
</dbReference>
<dbReference type="AlphaFoldDB" id="A0A183CZV2"/>
<evidence type="ECO:0000259" key="1">
    <source>
        <dbReference type="Pfam" id="PF24680"/>
    </source>
</evidence>
<evidence type="ECO:0000313" key="4">
    <source>
        <dbReference type="WBParaSite" id="GPUH_0000199801-mRNA-1"/>
    </source>
</evidence>
<name>A0A183CZV2_9BILA</name>
<evidence type="ECO:0000313" key="3">
    <source>
        <dbReference type="Proteomes" id="UP000271098"/>
    </source>
</evidence>
<evidence type="ECO:0000313" key="2">
    <source>
        <dbReference type="EMBL" id="VDK31422.1"/>
    </source>
</evidence>
<organism evidence="4">
    <name type="scientific">Gongylonema pulchrum</name>
    <dbReference type="NCBI Taxonomy" id="637853"/>
    <lineage>
        <taxon>Eukaryota</taxon>
        <taxon>Metazoa</taxon>
        <taxon>Ecdysozoa</taxon>
        <taxon>Nematoda</taxon>
        <taxon>Chromadorea</taxon>
        <taxon>Rhabditida</taxon>
        <taxon>Spirurina</taxon>
        <taxon>Spiruromorpha</taxon>
        <taxon>Spiruroidea</taxon>
        <taxon>Gongylonematidae</taxon>
        <taxon>Gongylonema</taxon>
    </lineage>
</organism>